<proteinExistence type="predicted"/>
<organism evidence="1 2">
    <name type="scientific">Tritrichomonas musculus</name>
    <dbReference type="NCBI Taxonomy" id="1915356"/>
    <lineage>
        <taxon>Eukaryota</taxon>
        <taxon>Metamonada</taxon>
        <taxon>Parabasalia</taxon>
        <taxon>Tritrichomonadida</taxon>
        <taxon>Tritrichomonadidae</taxon>
        <taxon>Tritrichomonas</taxon>
    </lineage>
</organism>
<gene>
    <name evidence="1" type="ORF">M9Y10_043904</name>
</gene>
<keyword evidence="2" id="KW-1185">Reference proteome</keyword>
<accession>A0ABR2K125</accession>
<evidence type="ECO:0000313" key="2">
    <source>
        <dbReference type="Proteomes" id="UP001470230"/>
    </source>
</evidence>
<comment type="caution">
    <text evidence="1">The sequence shown here is derived from an EMBL/GenBank/DDBJ whole genome shotgun (WGS) entry which is preliminary data.</text>
</comment>
<dbReference type="EMBL" id="JAPFFF010000008">
    <property type="protein sequence ID" value="KAK8884784.1"/>
    <property type="molecule type" value="Genomic_DNA"/>
</dbReference>
<name>A0ABR2K125_9EUKA</name>
<evidence type="ECO:0000313" key="1">
    <source>
        <dbReference type="EMBL" id="KAK8884784.1"/>
    </source>
</evidence>
<reference evidence="1 2" key="1">
    <citation type="submission" date="2024-04" db="EMBL/GenBank/DDBJ databases">
        <title>Tritrichomonas musculus Genome.</title>
        <authorList>
            <person name="Alves-Ferreira E."/>
            <person name="Grigg M."/>
            <person name="Lorenzi H."/>
            <person name="Galac M."/>
        </authorList>
    </citation>
    <scope>NUCLEOTIDE SEQUENCE [LARGE SCALE GENOMIC DNA]</scope>
    <source>
        <strain evidence="1 2">EAF2021</strain>
    </source>
</reference>
<sequence length="877" mass="101314">MNDSSNECYQESITEFLSNISFLNSSNVNQINSASSYFRFLITNPNNLNFILSIIDMNDISENAYLFASIILQEKIRQPIFQTIQQPSDKIYESLLKIIFKHQNLYRHAYYQSFVKTYVDFIVVSDNLSPLPEQINHPIQCLYYSQLIDAFNSTYIFSFFTDNQIMTRMENASTLGKEYITSLSNVPIEQKVNQEWILLIKSLLQNDFDILDNEIILETIEYSVQKRERDFCNELNDLFCVILNNYSFLPSPDSSFLSDESFFFYPTILKNSFLFSDILINENFDTLFLNLWTDLIQFPIVEIIQSFDQESVQIFTLLLTSLSKAINIFENHSIFCVVDIIVKFPSMFECINDDFLNLQITTDFFNNIIHHLIDLLSNPSLWNCLDETLSCIYQFVPNLFVSIIADSQPVSGLFYICSVLKNLPIEIITVLLQKLFSIDSFPSSGLLFIIANLRLVLNECPNELSRFFVIENDHVFCSFVSLLLKNIIIKVNSDNLNFNIFDQKINNFVNKAVSFNSISFNFDCFCNCLVSLVLMSLQVDDDSSRTQFYQQIRKSLADFFQYIVNANYSNDEIDDFYSKFVNDVLIGIGQIRSKYVDEAYSLIVSAINESADDKLMATLSYESQRVVISLINSILNEKIFQYFSKEAVSRILNWIMNSLANNCLITGYIDILVSLLHFQVLPSKIFVFNFLYHMSILNNEACEMVFCCACYLSKIIKCVDIEIWHFFPPSFLVALSCSHYQPTNEILLKIISMLIEKNSEIPNEYGSAMCTALIIVFFNLESKSLVDAAEIVSLICLRGGSNQIQDLLLKMGESAHDLKHLVESLYGALNVFFGCKSEGKLCLMKFESQLKFFLIDHFELFRYALKAWCNVFYVEKK</sequence>
<evidence type="ECO:0008006" key="3">
    <source>
        <dbReference type="Google" id="ProtNLM"/>
    </source>
</evidence>
<protein>
    <recommendedName>
        <fullName evidence="3">Importin N-terminal domain-containing protein</fullName>
    </recommendedName>
</protein>
<dbReference type="Proteomes" id="UP001470230">
    <property type="component" value="Unassembled WGS sequence"/>
</dbReference>